<evidence type="ECO:0000256" key="5">
    <source>
        <dbReference type="ARBA" id="ARBA00022475"/>
    </source>
</evidence>
<evidence type="ECO:0000256" key="8">
    <source>
        <dbReference type="ARBA" id="ARBA00023136"/>
    </source>
</evidence>
<dbReference type="Pfam" id="PF02154">
    <property type="entry name" value="FliM"/>
    <property type="match status" value="1"/>
</dbReference>
<dbReference type="PIRSF" id="PIRSF002888">
    <property type="entry name" value="FliM"/>
    <property type="match status" value="1"/>
</dbReference>
<keyword evidence="9" id="KW-0975">Bacterial flagellum</keyword>
<dbReference type="KEGG" id="bacg:D2962_07430"/>
<dbReference type="GO" id="GO:0071978">
    <property type="term" value="P:bacterial-type flagellum-dependent swarming motility"/>
    <property type="evidence" value="ECO:0007669"/>
    <property type="project" value="TreeGrafter"/>
</dbReference>
<dbReference type="Gene3D" id="3.40.1550.10">
    <property type="entry name" value="CheC-like"/>
    <property type="match status" value="1"/>
</dbReference>
<sequence>MSEILSQNEIDALLSALSKGEIRAEEIKNKETDNKIKVYDFKRPNKFSKEQLHTLSIIHENFARLLTTYLSAQLRTLVQVNVYYVEQMTYTEFISSIPNPSLISVVDFSPLKGAAIIEINPSVAFAIIDRLLGGTGEFREKLREPTEIENGIIEKIFFKMTSILHEAWKDITEINASMEKLETNSQFIQLVSPNEAVALITFNVKIGKSEGMINICIPHIVIEPIISKLSTRIWLSNAKKEVSEKTVHFLRNKISRMKVEVKAVIGSAQITVNDFINLKLGDVIPLDKNIRSETDIFIHNNLKFKGIVGIHHNKMAVKITRSVAEEEKHNG</sequence>
<dbReference type="RefSeq" id="WP_122014615.1">
    <property type="nucleotide sequence ID" value="NZ_CP033169.1"/>
</dbReference>
<evidence type="ECO:0000256" key="3">
    <source>
        <dbReference type="ARBA" id="ARBA00011049"/>
    </source>
</evidence>
<dbReference type="SUPFAM" id="SSF103039">
    <property type="entry name" value="CheC-like"/>
    <property type="match status" value="1"/>
</dbReference>
<organism evidence="12 13">
    <name type="scientific">Biomaibacter acetigenes</name>
    <dbReference type="NCBI Taxonomy" id="2316383"/>
    <lineage>
        <taxon>Bacteria</taxon>
        <taxon>Bacillati</taxon>
        <taxon>Bacillota</taxon>
        <taxon>Clostridia</taxon>
        <taxon>Thermosediminibacterales</taxon>
        <taxon>Tepidanaerobacteraceae</taxon>
        <taxon>Biomaibacter</taxon>
    </lineage>
</organism>
<evidence type="ECO:0000313" key="13">
    <source>
        <dbReference type="Proteomes" id="UP000280960"/>
    </source>
</evidence>
<dbReference type="PANTHER" id="PTHR30034">
    <property type="entry name" value="FLAGELLAR MOTOR SWITCH PROTEIN FLIM"/>
    <property type="match status" value="1"/>
</dbReference>
<dbReference type="SUPFAM" id="SSF101801">
    <property type="entry name" value="Surface presentation of antigens (SPOA)"/>
    <property type="match status" value="1"/>
</dbReference>
<protein>
    <recommendedName>
        <fullName evidence="4 10">Flagellar motor switch protein FliM</fullName>
    </recommendedName>
</protein>
<evidence type="ECO:0000256" key="7">
    <source>
        <dbReference type="ARBA" id="ARBA00022779"/>
    </source>
</evidence>
<accession>A0A3G2R4V4</accession>
<dbReference type="PANTHER" id="PTHR30034:SF6">
    <property type="entry name" value="YOP PROTEINS TRANSLOCATION PROTEIN Q"/>
    <property type="match status" value="1"/>
</dbReference>
<gene>
    <name evidence="12" type="primary">fliM</name>
    <name evidence="12" type="ORF">D2962_07430</name>
</gene>
<dbReference type="GO" id="GO:0005886">
    <property type="term" value="C:plasma membrane"/>
    <property type="evidence" value="ECO:0007669"/>
    <property type="project" value="UniProtKB-SubCell"/>
</dbReference>
<keyword evidence="5" id="KW-1003">Cell membrane</keyword>
<name>A0A3G2R4V4_9FIRM</name>
<dbReference type="AlphaFoldDB" id="A0A3G2R4V4"/>
<evidence type="ECO:0000256" key="6">
    <source>
        <dbReference type="ARBA" id="ARBA00022500"/>
    </source>
</evidence>
<evidence type="ECO:0000256" key="2">
    <source>
        <dbReference type="ARBA" id="ARBA00004202"/>
    </source>
</evidence>
<dbReference type="InterPro" id="IPR001543">
    <property type="entry name" value="FliN-like_C"/>
</dbReference>
<dbReference type="Pfam" id="PF01052">
    <property type="entry name" value="FliMN_C"/>
    <property type="match status" value="1"/>
</dbReference>
<proteinExistence type="inferred from homology"/>
<dbReference type="GO" id="GO:0050918">
    <property type="term" value="P:positive chemotaxis"/>
    <property type="evidence" value="ECO:0007669"/>
    <property type="project" value="TreeGrafter"/>
</dbReference>
<keyword evidence="6" id="KW-0145">Chemotaxis</keyword>
<keyword evidence="12" id="KW-0969">Cilium</keyword>
<evidence type="ECO:0000313" key="12">
    <source>
        <dbReference type="EMBL" id="AYO30476.1"/>
    </source>
</evidence>
<dbReference type="PRINTS" id="PR00955">
    <property type="entry name" value="FLGMOTORFLIM"/>
</dbReference>
<keyword evidence="12" id="KW-0966">Cell projection</keyword>
<dbReference type="Gene3D" id="2.30.330.10">
    <property type="entry name" value="SpoA-like"/>
    <property type="match status" value="1"/>
</dbReference>
<dbReference type="EMBL" id="CP033169">
    <property type="protein sequence ID" value="AYO30476.1"/>
    <property type="molecule type" value="Genomic_DNA"/>
</dbReference>
<feature type="domain" description="Flagellar motor switch protein FliN-like C-terminal" evidence="11">
    <location>
        <begin position="253"/>
        <end position="322"/>
    </location>
</feature>
<dbReference type="GO" id="GO:0003774">
    <property type="term" value="F:cytoskeletal motor activity"/>
    <property type="evidence" value="ECO:0007669"/>
    <property type="project" value="InterPro"/>
</dbReference>
<dbReference type="CDD" id="cd17908">
    <property type="entry name" value="FliM"/>
    <property type="match status" value="1"/>
</dbReference>
<keyword evidence="13" id="KW-1185">Reference proteome</keyword>
<dbReference type="Proteomes" id="UP000280960">
    <property type="component" value="Chromosome"/>
</dbReference>
<dbReference type="InterPro" id="IPR036429">
    <property type="entry name" value="SpoA-like_sf"/>
</dbReference>
<keyword evidence="8" id="KW-0472">Membrane</keyword>
<dbReference type="InterPro" id="IPR001689">
    <property type="entry name" value="Flag_FliM"/>
</dbReference>
<keyword evidence="12" id="KW-0282">Flagellum</keyword>
<evidence type="ECO:0000256" key="1">
    <source>
        <dbReference type="ARBA" id="ARBA00004117"/>
    </source>
</evidence>
<dbReference type="NCBIfam" id="TIGR01397">
    <property type="entry name" value="fliM_switch"/>
    <property type="match status" value="1"/>
</dbReference>
<reference evidence="12 13" key="1">
    <citation type="submission" date="2018-10" db="EMBL/GenBank/DDBJ databases">
        <authorList>
            <person name="Zhang X."/>
        </authorList>
    </citation>
    <scope>NUCLEOTIDE SEQUENCE [LARGE SCALE GENOMIC DNA]</scope>
    <source>
        <strain evidence="12 13">SK-G1</strain>
    </source>
</reference>
<dbReference type="GO" id="GO:0009425">
    <property type="term" value="C:bacterial-type flagellum basal body"/>
    <property type="evidence" value="ECO:0007669"/>
    <property type="project" value="UniProtKB-SubCell"/>
</dbReference>
<evidence type="ECO:0000256" key="9">
    <source>
        <dbReference type="ARBA" id="ARBA00023143"/>
    </source>
</evidence>
<comment type="similarity">
    <text evidence="3">Belongs to the FliM family.</text>
</comment>
<dbReference type="InterPro" id="IPR028976">
    <property type="entry name" value="CheC-like_sf"/>
</dbReference>
<evidence type="ECO:0000256" key="4">
    <source>
        <dbReference type="ARBA" id="ARBA00021898"/>
    </source>
</evidence>
<evidence type="ECO:0000259" key="11">
    <source>
        <dbReference type="Pfam" id="PF01052"/>
    </source>
</evidence>
<evidence type="ECO:0000256" key="10">
    <source>
        <dbReference type="NCBIfam" id="TIGR01397"/>
    </source>
</evidence>
<keyword evidence="7" id="KW-0283">Flagellar rotation</keyword>
<comment type="subcellular location">
    <subcellularLocation>
        <location evidence="1">Bacterial flagellum basal body</location>
    </subcellularLocation>
    <subcellularLocation>
        <location evidence="2">Cell membrane</location>
        <topology evidence="2">Peripheral membrane protein</topology>
    </subcellularLocation>
</comment>